<organism evidence="3 4">
    <name type="scientific">Plasmodium malariae</name>
    <dbReference type="NCBI Taxonomy" id="5858"/>
    <lineage>
        <taxon>Eukaryota</taxon>
        <taxon>Sar</taxon>
        <taxon>Alveolata</taxon>
        <taxon>Apicomplexa</taxon>
        <taxon>Aconoidasida</taxon>
        <taxon>Haemosporida</taxon>
        <taxon>Plasmodiidae</taxon>
        <taxon>Plasmodium</taxon>
        <taxon>Plasmodium (Plasmodium)</taxon>
    </lineage>
</organism>
<dbReference type="KEGG" id="pmal:PMUG01_10012200"/>
<dbReference type="Proteomes" id="UP000219813">
    <property type="component" value="Chromosome 10"/>
</dbReference>
<dbReference type="RefSeq" id="XP_028861904.1">
    <property type="nucleotide sequence ID" value="XM_029005302.1"/>
</dbReference>
<dbReference type="VEuPathDB" id="PlasmoDB:PmUG01_10012200"/>
<dbReference type="AlphaFoldDB" id="A0A1D3RHD3"/>
<name>A0A1D3RHD3_PLAMA</name>
<feature type="chain" id="PRO_5008920154" description="Plasmodium RESA N-terminal domain-containing protein" evidence="2">
    <location>
        <begin position="19"/>
        <end position="216"/>
    </location>
</feature>
<dbReference type="OrthoDB" id="382763at2759"/>
<evidence type="ECO:0008006" key="5">
    <source>
        <dbReference type="Google" id="ProtNLM"/>
    </source>
</evidence>
<dbReference type="OMA" id="DYIDFTE"/>
<keyword evidence="2" id="KW-0732">Signal</keyword>
<accession>A0A1D3RHD3</accession>
<evidence type="ECO:0000256" key="2">
    <source>
        <dbReference type="SAM" id="SignalP"/>
    </source>
</evidence>
<keyword evidence="1" id="KW-0175">Coiled coil</keyword>
<proteinExistence type="predicted"/>
<keyword evidence="4" id="KW-1185">Reference proteome</keyword>
<reference evidence="3 4" key="1">
    <citation type="submission" date="2016-06" db="EMBL/GenBank/DDBJ databases">
        <authorList>
            <consortium name="Pathogen Informatics"/>
        </authorList>
    </citation>
    <scope>NUCLEOTIDE SEQUENCE [LARGE SCALE GENOMIC DNA]</scope>
</reference>
<dbReference type="InterPro" id="IPR006496">
    <property type="entry name" value="CHP01606_Plasmodium_spp"/>
</dbReference>
<evidence type="ECO:0000313" key="3">
    <source>
        <dbReference type="EMBL" id="SCN44553.1"/>
    </source>
</evidence>
<evidence type="ECO:0000256" key="1">
    <source>
        <dbReference type="SAM" id="Coils"/>
    </source>
</evidence>
<evidence type="ECO:0000313" key="4">
    <source>
        <dbReference type="Proteomes" id="UP000219813"/>
    </source>
</evidence>
<protein>
    <recommendedName>
        <fullName evidence="5">Plasmodium RESA N-terminal domain-containing protein</fullName>
    </recommendedName>
</protein>
<dbReference type="Pfam" id="PF09688">
    <property type="entry name" value="Wx5_PLAF3D7"/>
    <property type="match status" value="1"/>
</dbReference>
<gene>
    <name evidence="3" type="primary">PmUG01_10012200</name>
    <name evidence="3" type="ORF">PMUG01_10012200</name>
</gene>
<sequence>MFSFLLSIIALTFVFWQSYNTYHLKIYPVNYSFGKKNAYEDEVGKRYERILRSENVNIFEKYANTQNGTSGINLMLNLSNGIHYDPQLNLDVQVVSEEQEDYEEELNELIEQITETWNETFVSMIEDYIDFTEQNDIIDGEWKCQMWNQRWFIYLKLLVRSLGDVLQNDNYSLRAKEHISNEYLQCANNDFIYFLSVVKEEWDRRNAQLNEQVAQA</sequence>
<feature type="coiled-coil region" evidence="1">
    <location>
        <begin position="92"/>
        <end position="119"/>
    </location>
</feature>
<dbReference type="EMBL" id="LT594631">
    <property type="protein sequence ID" value="SCN44553.1"/>
    <property type="molecule type" value="Genomic_DNA"/>
</dbReference>
<feature type="signal peptide" evidence="2">
    <location>
        <begin position="1"/>
        <end position="18"/>
    </location>
</feature>
<dbReference type="GeneID" id="39869122"/>